<dbReference type="InterPro" id="IPR000847">
    <property type="entry name" value="LysR_HTH_N"/>
</dbReference>
<keyword evidence="7" id="KW-1185">Reference proteome</keyword>
<dbReference type="InterPro" id="IPR058163">
    <property type="entry name" value="LysR-type_TF_proteobact-type"/>
</dbReference>
<dbReference type="PANTHER" id="PTHR30537:SF5">
    <property type="entry name" value="HTH-TYPE TRANSCRIPTIONAL ACTIVATOR TTDR-RELATED"/>
    <property type="match status" value="1"/>
</dbReference>
<protein>
    <submittedName>
        <fullName evidence="6">LysR family transcriptional regulator</fullName>
    </submittedName>
</protein>
<sequence>MALHSATLTCLQVFNAIVEQGSFSKASERLNLTQSAVSHRLKQLEEITGVVLIHRTTRYIKITDAGQRLYNQSRLNLAELERTLTSLRSTSAAPLSLTTISSLATKWLLPKLSEYNQEYPSQPLSVLTDDNIIDLKYEGIDAAIRLTDVNDPSLHMSFISDEWVFPVASDVIAKDRELIDCPKKLFDFPRLVDVIAERGTDESSWKGWLLSQGLSFPNSQMEQNFNRTDIALQATAAGQGVAIARASLVETDMLEMKLFKQVGRAVKMKYSYYFVCPHEKAENPEIINLKNWISKELKTSVSRVKQQLIY</sequence>
<evidence type="ECO:0000259" key="5">
    <source>
        <dbReference type="PROSITE" id="PS50931"/>
    </source>
</evidence>
<dbReference type="SUPFAM" id="SSF53850">
    <property type="entry name" value="Periplasmic binding protein-like II"/>
    <property type="match status" value="1"/>
</dbReference>
<dbReference type="Gene3D" id="1.10.10.10">
    <property type="entry name" value="Winged helix-like DNA-binding domain superfamily/Winged helix DNA-binding domain"/>
    <property type="match status" value="1"/>
</dbReference>
<dbReference type="InterPro" id="IPR036388">
    <property type="entry name" value="WH-like_DNA-bd_sf"/>
</dbReference>
<reference evidence="6 7" key="1">
    <citation type="submission" date="2023-09" db="EMBL/GenBank/DDBJ databases">
        <authorList>
            <person name="Rey-Velasco X."/>
        </authorList>
    </citation>
    <scope>NUCLEOTIDE SEQUENCE [LARGE SCALE GENOMIC DNA]</scope>
    <source>
        <strain evidence="6 7">W409</strain>
    </source>
</reference>
<dbReference type="GO" id="GO:0003677">
    <property type="term" value="F:DNA binding"/>
    <property type="evidence" value="ECO:0007669"/>
    <property type="project" value="UniProtKB-KW"/>
</dbReference>
<dbReference type="FunFam" id="1.10.10.10:FF:000001">
    <property type="entry name" value="LysR family transcriptional regulator"/>
    <property type="match status" value="1"/>
</dbReference>
<evidence type="ECO:0000256" key="2">
    <source>
        <dbReference type="ARBA" id="ARBA00023015"/>
    </source>
</evidence>
<name>A0AAW8R549_9ALTE</name>
<dbReference type="InterPro" id="IPR005119">
    <property type="entry name" value="LysR_subst-bd"/>
</dbReference>
<comment type="caution">
    <text evidence="6">The sequence shown here is derived from an EMBL/GenBank/DDBJ whole genome shotgun (WGS) entry which is preliminary data.</text>
</comment>
<gene>
    <name evidence="6" type="ORF">RM544_10450</name>
</gene>
<evidence type="ECO:0000256" key="4">
    <source>
        <dbReference type="ARBA" id="ARBA00023163"/>
    </source>
</evidence>
<dbReference type="Pfam" id="PF00126">
    <property type="entry name" value="HTH_1"/>
    <property type="match status" value="1"/>
</dbReference>
<dbReference type="Gene3D" id="3.40.190.10">
    <property type="entry name" value="Periplasmic binding protein-like II"/>
    <property type="match status" value="2"/>
</dbReference>
<dbReference type="EMBL" id="JAVRIE010000003">
    <property type="protein sequence ID" value="MDT0582960.1"/>
    <property type="molecule type" value="Genomic_DNA"/>
</dbReference>
<proteinExistence type="inferred from homology"/>
<dbReference type="RefSeq" id="WP_311361727.1">
    <property type="nucleotide sequence ID" value="NZ_JAVRIE010000003.1"/>
</dbReference>
<accession>A0AAW8R549</accession>
<dbReference type="Proteomes" id="UP001249020">
    <property type="component" value="Unassembled WGS sequence"/>
</dbReference>
<keyword evidence="3" id="KW-0238">DNA-binding</keyword>
<keyword evidence="4" id="KW-0804">Transcription</keyword>
<dbReference type="AlphaFoldDB" id="A0AAW8R549"/>
<dbReference type="PANTHER" id="PTHR30537">
    <property type="entry name" value="HTH-TYPE TRANSCRIPTIONAL REGULATOR"/>
    <property type="match status" value="1"/>
</dbReference>
<feature type="domain" description="HTH lysR-type" evidence="5">
    <location>
        <begin position="7"/>
        <end position="63"/>
    </location>
</feature>
<dbReference type="PRINTS" id="PR00039">
    <property type="entry name" value="HTHLYSR"/>
</dbReference>
<evidence type="ECO:0000256" key="1">
    <source>
        <dbReference type="ARBA" id="ARBA00009437"/>
    </source>
</evidence>
<dbReference type="GO" id="GO:0003700">
    <property type="term" value="F:DNA-binding transcription factor activity"/>
    <property type="evidence" value="ECO:0007669"/>
    <property type="project" value="InterPro"/>
</dbReference>
<evidence type="ECO:0000256" key="3">
    <source>
        <dbReference type="ARBA" id="ARBA00023125"/>
    </source>
</evidence>
<evidence type="ECO:0000313" key="7">
    <source>
        <dbReference type="Proteomes" id="UP001249020"/>
    </source>
</evidence>
<dbReference type="Pfam" id="PF03466">
    <property type="entry name" value="LysR_substrate"/>
    <property type="match status" value="1"/>
</dbReference>
<dbReference type="SUPFAM" id="SSF46785">
    <property type="entry name" value="Winged helix' DNA-binding domain"/>
    <property type="match status" value="1"/>
</dbReference>
<comment type="similarity">
    <text evidence="1">Belongs to the LysR transcriptional regulatory family.</text>
</comment>
<dbReference type="CDD" id="cd00090">
    <property type="entry name" value="HTH_ARSR"/>
    <property type="match status" value="1"/>
</dbReference>
<dbReference type="PROSITE" id="PS50931">
    <property type="entry name" value="HTH_LYSR"/>
    <property type="match status" value="1"/>
</dbReference>
<dbReference type="InterPro" id="IPR011991">
    <property type="entry name" value="ArsR-like_HTH"/>
</dbReference>
<keyword evidence="2" id="KW-0805">Transcription regulation</keyword>
<organism evidence="6 7">
    <name type="scientific">Brumicola blandensis</name>
    <dbReference type="NCBI Taxonomy" id="3075611"/>
    <lineage>
        <taxon>Bacteria</taxon>
        <taxon>Pseudomonadati</taxon>
        <taxon>Pseudomonadota</taxon>
        <taxon>Gammaproteobacteria</taxon>
        <taxon>Alteromonadales</taxon>
        <taxon>Alteromonadaceae</taxon>
        <taxon>Brumicola</taxon>
    </lineage>
</organism>
<dbReference type="InterPro" id="IPR036390">
    <property type="entry name" value="WH_DNA-bd_sf"/>
</dbReference>
<evidence type="ECO:0000313" key="6">
    <source>
        <dbReference type="EMBL" id="MDT0582960.1"/>
    </source>
</evidence>